<dbReference type="EMBL" id="QFFI01000043">
    <property type="protein sequence ID" value="PWG61223.1"/>
    <property type="molecule type" value="Genomic_DNA"/>
</dbReference>
<reference evidence="11 12" key="1">
    <citation type="submission" date="2018-05" db="EMBL/GenBank/DDBJ databases">
        <title>Spiribacter halobius sp. nov., a moderately halophilic bacterium isolated from marine solar saltern.</title>
        <authorList>
            <person name="Zheng W.-S."/>
            <person name="Lu D.-C."/>
            <person name="Du Z.-J."/>
        </authorList>
    </citation>
    <scope>NUCLEOTIDE SEQUENCE [LARGE SCALE GENOMIC DNA]</scope>
    <source>
        <strain evidence="11 12">E85</strain>
    </source>
</reference>
<dbReference type="InterPro" id="IPR000014">
    <property type="entry name" value="PAS"/>
</dbReference>
<dbReference type="InterPro" id="IPR036890">
    <property type="entry name" value="HATPase_C_sf"/>
</dbReference>
<keyword evidence="6" id="KW-0418">Kinase</keyword>
<dbReference type="CDD" id="cd00130">
    <property type="entry name" value="PAS"/>
    <property type="match status" value="1"/>
</dbReference>
<dbReference type="PANTHER" id="PTHR41523">
    <property type="entry name" value="TWO-COMPONENT SYSTEM SENSOR PROTEIN"/>
    <property type="match status" value="1"/>
</dbReference>
<evidence type="ECO:0000256" key="5">
    <source>
        <dbReference type="ARBA" id="ARBA00022741"/>
    </source>
</evidence>
<dbReference type="Pfam" id="PF07568">
    <property type="entry name" value="HisKA_2"/>
    <property type="match status" value="1"/>
</dbReference>
<accession>A0A2U2MWI8</accession>
<dbReference type="InterPro" id="IPR035965">
    <property type="entry name" value="PAS-like_dom_sf"/>
</dbReference>
<dbReference type="PROSITE" id="PS50113">
    <property type="entry name" value="PAC"/>
    <property type="match status" value="1"/>
</dbReference>
<dbReference type="SUPFAM" id="SSF55785">
    <property type="entry name" value="PYP-like sensor domain (PAS domain)"/>
    <property type="match status" value="1"/>
</dbReference>
<keyword evidence="7" id="KW-0067">ATP-binding</keyword>
<evidence type="ECO:0000313" key="11">
    <source>
        <dbReference type="EMBL" id="PWG61223.1"/>
    </source>
</evidence>
<dbReference type="SMART" id="SM00086">
    <property type="entry name" value="PAC"/>
    <property type="match status" value="1"/>
</dbReference>
<comment type="catalytic activity">
    <reaction evidence="1">
        <text>ATP + protein L-histidine = ADP + protein N-phospho-L-histidine.</text>
        <dbReference type="EC" id="2.7.13.3"/>
    </reaction>
</comment>
<dbReference type="PROSITE" id="PS50112">
    <property type="entry name" value="PAS"/>
    <property type="match status" value="1"/>
</dbReference>
<evidence type="ECO:0000256" key="4">
    <source>
        <dbReference type="ARBA" id="ARBA00022679"/>
    </source>
</evidence>
<evidence type="ECO:0000256" key="3">
    <source>
        <dbReference type="ARBA" id="ARBA00022553"/>
    </source>
</evidence>
<dbReference type="Gene3D" id="3.30.565.10">
    <property type="entry name" value="Histidine kinase-like ATPase, C-terminal domain"/>
    <property type="match status" value="1"/>
</dbReference>
<feature type="domain" description="PAC" evidence="10">
    <location>
        <begin position="98"/>
        <end position="150"/>
    </location>
</feature>
<organism evidence="11 12">
    <name type="scientific">Sediminicurvatus halobius</name>
    <dbReference type="NCBI Taxonomy" id="2182432"/>
    <lineage>
        <taxon>Bacteria</taxon>
        <taxon>Pseudomonadati</taxon>
        <taxon>Pseudomonadota</taxon>
        <taxon>Gammaproteobacteria</taxon>
        <taxon>Chromatiales</taxon>
        <taxon>Ectothiorhodospiraceae</taxon>
        <taxon>Sediminicurvatus</taxon>
    </lineage>
</organism>
<dbReference type="SMART" id="SM00091">
    <property type="entry name" value="PAS"/>
    <property type="match status" value="1"/>
</dbReference>
<dbReference type="InterPro" id="IPR013767">
    <property type="entry name" value="PAS_fold"/>
</dbReference>
<keyword evidence="3" id="KW-0597">Phosphoprotein</keyword>
<proteinExistence type="predicted"/>
<name>A0A2U2MWI8_9GAMM</name>
<evidence type="ECO:0000256" key="8">
    <source>
        <dbReference type="ARBA" id="ARBA00023026"/>
    </source>
</evidence>
<evidence type="ECO:0000256" key="6">
    <source>
        <dbReference type="ARBA" id="ARBA00022777"/>
    </source>
</evidence>
<sequence length="358" mass="39065">MASQRDSVGASQQKETIPADEFAGIGEVACKQVMLEASDAMVLATSEGIIVGANLSAASMLGRSQDELTGMHVVQLHPEEERKRVLSVFEELRTVGHSLVEHRVLRADGSLVHAEVSGTRIRDQGTGEIFMLGVFRDIEKRREDESRQRAAVVREVHHRIKNHLQGLSGLLARHASREPALQPALRDVQGQIHSISLIHGLQSRRGSEQIWLCDMVRGVCQSIEEVWGLIQHITVTVNTTSPVYISTDECVPVALIVNELVGNAVKHGGGGWYSVNVEACVEGSPEKARVTVRNRGRLSEAFEISRGRDLSSGLGLVGALMPREGAKLDIRMIDGSDEVVSVLDLTPPVLAKPFEHEI</sequence>
<keyword evidence="4" id="KW-0808">Transferase</keyword>
<keyword evidence="8" id="KW-0843">Virulence</keyword>
<dbReference type="InterPro" id="IPR001610">
    <property type="entry name" value="PAC"/>
</dbReference>
<evidence type="ECO:0000259" key="9">
    <source>
        <dbReference type="PROSITE" id="PS50112"/>
    </source>
</evidence>
<dbReference type="GO" id="GO:0004673">
    <property type="term" value="F:protein histidine kinase activity"/>
    <property type="evidence" value="ECO:0007669"/>
    <property type="project" value="UniProtKB-EC"/>
</dbReference>
<dbReference type="AlphaFoldDB" id="A0A2U2MWI8"/>
<dbReference type="InterPro" id="IPR011495">
    <property type="entry name" value="Sig_transdc_His_kin_sub2_dim/P"/>
</dbReference>
<dbReference type="SUPFAM" id="SSF55874">
    <property type="entry name" value="ATPase domain of HSP90 chaperone/DNA topoisomerase II/histidine kinase"/>
    <property type="match status" value="1"/>
</dbReference>
<keyword evidence="12" id="KW-1185">Reference proteome</keyword>
<dbReference type="EC" id="2.7.13.3" evidence="2"/>
<protein>
    <recommendedName>
        <fullName evidence="2">histidine kinase</fullName>
        <ecNumber evidence="2">2.7.13.3</ecNumber>
    </recommendedName>
</protein>
<evidence type="ECO:0000313" key="12">
    <source>
        <dbReference type="Proteomes" id="UP000245474"/>
    </source>
</evidence>
<dbReference type="PANTHER" id="PTHR41523:SF8">
    <property type="entry name" value="ETHYLENE RESPONSE SENSOR PROTEIN"/>
    <property type="match status" value="1"/>
</dbReference>
<evidence type="ECO:0000256" key="1">
    <source>
        <dbReference type="ARBA" id="ARBA00000085"/>
    </source>
</evidence>
<evidence type="ECO:0000256" key="2">
    <source>
        <dbReference type="ARBA" id="ARBA00012438"/>
    </source>
</evidence>
<dbReference type="Pfam" id="PF00989">
    <property type="entry name" value="PAS"/>
    <property type="match status" value="1"/>
</dbReference>
<dbReference type="InterPro" id="IPR000700">
    <property type="entry name" value="PAS-assoc_C"/>
</dbReference>
<dbReference type="NCBIfam" id="TIGR00229">
    <property type="entry name" value="sensory_box"/>
    <property type="match status" value="1"/>
</dbReference>
<feature type="domain" description="PAS" evidence="9">
    <location>
        <begin position="31"/>
        <end position="96"/>
    </location>
</feature>
<dbReference type="Proteomes" id="UP000245474">
    <property type="component" value="Unassembled WGS sequence"/>
</dbReference>
<keyword evidence="5" id="KW-0547">Nucleotide-binding</keyword>
<gene>
    <name evidence="11" type="ORF">DEM34_17510</name>
</gene>
<dbReference type="OrthoDB" id="9808408at2"/>
<dbReference type="GO" id="GO:0005524">
    <property type="term" value="F:ATP binding"/>
    <property type="evidence" value="ECO:0007669"/>
    <property type="project" value="UniProtKB-KW"/>
</dbReference>
<dbReference type="Gene3D" id="3.30.450.20">
    <property type="entry name" value="PAS domain"/>
    <property type="match status" value="1"/>
</dbReference>
<evidence type="ECO:0000259" key="10">
    <source>
        <dbReference type="PROSITE" id="PS50113"/>
    </source>
</evidence>
<evidence type="ECO:0000256" key="7">
    <source>
        <dbReference type="ARBA" id="ARBA00022840"/>
    </source>
</evidence>
<comment type="caution">
    <text evidence="11">The sequence shown here is derived from an EMBL/GenBank/DDBJ whole genome shotgun (WGS) entry which is preliminary data.</text>
</comment>
<dbReference type="RefSeq" id="WP_109680122.1">
    <property type="nucleotide sequence ID" value="NZ_CP086615.1"/>
</dbReference>